<feature type="chain" id="PRO_5031544867" description="Thioredoxin domain-containing protein" evidence="1">
    <location>
        <begin position="21"/>
        <end position="154"/>
    </location>
</feature>
<protein>
    <recommendedName>
        <fullName evidence="3">Thioredoxin domain-containing protein</fullName>
    </recommendedName>
</protein>
<evidence type="ECO:0008006" key="3">
    <source>
        <dbReference type="Google" id="ProtNLM"/>
    </source>
</evidence>
<feature type="signal peptide" evidence="1">
    <location>
        <begin position="1"/>
        <end position="20"/>
    </location>
</feature>
<accession>A0A7S4JZ61</accession>
<evidence type="ECO:0000256" key="1">
    <source>
        <dbReference type="SAM" id="SignalP"/>
    </source>
</evidence>
<evidence type="ECO:0000313" key="2">
    <source>
        <dbReference type="EMBL" id="CAE2278913.1"/>
    </source>
</evidence>
<keyword evidence="1" id="KW-0732">Signal</keyword>
<name>A0A7S4JZ61_9STRA</name>
<dbReference type="AlphaFoldDB" id="A0A7S4JZ61"/>
<organism evidence="2">
    <name type="scientific">Odontella aurita</name>
    <dbReference type="NCBI Taxonomy" id="265563"/>
    <lineage>
        <taxon>Eukaryota</taxon>
        <taxon>Sar</taxon>
        <taxon>Stramenopiles</taxon>
        <taxon>Ochrophyta</taxon>
        <taxon>Bacillariophyta</taxon>
        <taxon>Mediophyceae</taxon>
        <taxon>Biddulphiophycidae</taxon>
        <taxon>Eupodiscales</taxon>
        <taxon>Odontellaceae</taxon>
        <taxon>Odontella</taxon>
    </lineage>
</organism>
<proteinExistence type="predicted"/>
<sequence length="154" mass="17161">MKAVALSLCLAAAAISGTSAFVPAPSSPAFVQHSSRTALHAKYNSMDEILALFPEEKPVLINFYDAATEEAIKNDIFRAKTLLQDRCTVCSIKQQDYPELSKLWDAQEKSPSMILFSEGKPVIRLYEETHYLEIVAKVGQYCRSDGEEHKAFTK</sequence>
<gene>
    <name evidence="2" type="ORF">OAUR00152_LOCUS36469</name>
</gene>
<dbReference type="EMBL" id="HBKQ01052995">
    <property type="protein sequence ID" value="CAE2278913.1"/>
    <property type="molecule type" value="Transcribed_RNA"/>
</dbReference>
<reference evidence="2" key="1">
    <citation type="submission" date="2021-01" db="EMBL/GenBank/DDBJ databases">
        <authorList>
            <person name="Corre E."/>
            <person name="Pelletier E."/>
            <person name="Niang G."/>
            <person name="Scheremetjew M."/>
            <person name="Finn R."/>
            <person name="Kale V."/>
            <person name="Holt S."/>
            <person name="Cochrane G."/>
            <person name="Meng A."/>
            <person name="Brown T."/>
            <person name="Cohen L."/>
        </authorList>
    </citation>
    <scope>NUCLEOTIDE SEQUENCE</scope>
    <source>
        <strain evidence="2">Isolate 1302-5</strain>
    </source>
</reference>